<reference evidence="1 2" key="1">
    <citation type="submission" date="2018-12" db="EMBL/GenBank/DDBJ databases">
        <authorList>
            <person name="Meng J."/>
        </authorList>
    </citation>
    <scope>NUCLEOTIDE SEQUENCE [LARGE SCALE GENOMIC DNA]</scope>
    <source>
        <strain evidence="1 2">HT111-2</strain>
    </source>
</reference>
<sequence>MITITRQYNFKAKDFFNYLEAQLVPTIKKARGNNLPVTLTKGTKYEMADAKVEITDYERNKLYAARFQTRGMDIVIKYVTEDIADGVKITFSEDMLSFDREHHGKLQTMFYNFQLKMGAKRELKRMADNVYAHLAN</sequence>
<protein>
    <submittedName>
        <fullName evidence="1">DUF3284 domain-containing protein</fullName>
    </submittedName>
</protein>
<gene>
    <name evidence="1" type="ORF">EJK17_06445</name>
</gene>
<proteinExistence type="predicted"/>
<keyword evidence="2" id="KW-1185">Reference proteome</keyword>
<accession>A0A437SUN2</accession>
<comment type="caution">
    <text evidence="1">The sequence shown here is derived from an EMBL/GenBank/DDBJ whole genome shotgun (WGS) entry which is preliminary data.</text>
</comment>
<dbReference type="Pfam" id="PF11687">
    <property type="entry name" value="DUF3284"/>
    <property type="match status" value="1"/>
</dbReference>
<dbReference type="Proteomes" id="UP000288291">
    <property type="component" value="Unassembled WGS sequence"/>
</dbReference>
<organism evidence="1 2">
    <name type="scientific">Lactobacillus xujianguonis</name>
    <dbReference type="NCBI Taxonomy" id="2495899"/>
    <lineage>
        <taxon>Bacteria</taxon>
        <taxon>Bacillati</taxon>
        <taxon>Bacillota</taxon>
        <taxon>Bacilli</taxon>
        <taxon>Lactobacillales</taxon>
        <taxon>Lactobacillaceae</taxon>
        <taxon>Lactobacillus</taxon>
    </lineage>
</organism>
<dbReference type="AlphaFoldDB" id="A0A437SUN2"/>
<dbReference type="EMBL" id="RXIA01000015">
    <property type="protein sequence ID" value="RVU70635.1"/>
    <property type="molecule type" value="Genomic_DNA"/>
</dbReference>
<dbReference type="InterPro" id="IPR021701">
    <property type="entry name" value="DUF3284"/>
</dbReference>
<evidence type="ECO:0000313" key="1">
    <source>
        <dbReference type="EMBL" id="RVU70635.1"/>
    </source>
</evidence>
<name>A0A437SUN2_9LACO</name>
<dbReference type="RefSeq" id="WP_103661907.1">
    <property type="nucleotide sequence ID" value="NZ_ML136883.1"/>
</dbReference>
<evidence type="ECO:0000313" key="2">
    <source>
        <dbReference type="Proteomes" id="UP000288291"/>
    </source>
</evidence>